<dbReference type="EMBL" id="MN931747">
    <property type="protein sequence ID" value="QHW17739.1"/>
    <property type="molecule type" value="Genomic_DNA"/>
</dbReference>
<feature type="region of interest" description="Disordered" evidence="11">
    <location>
        <begin position="345"/>
        <end position="485"/>
    </location>
</feature>
<evidence type="ECO:0000256" key="4">
    <source>
        <dbReference type="ARBA" id="ARBA00022518"/>
    </source>
</evidence>
<evidence type="ECO:0000313" key="15">
    <source>
        <dbReference type="EMBL" id="QHW17565.1"/>
    </source>
</evidence>
<evidence type="ECO:0000313" key="16">
    <source>
        <dbReference type="EMBL" id="QHW17739.1"/>
    </source>
</evidence>
<dbReference type="Proteomes" id="UP000651799">
    <property type="component" value="Segment"/>
</dbReference>
<proteinExistence type="inferred from homology"/>
<dbReference type="Proteomes" id="UP000641786">
    <property type="component" value="Segment"/>
</dbReference>
<feature type="compositionally biased region" description="Low complexity" evidence="11">
    <location>
        <begin position="455"/>
        <end position="472"/>
    </location>
</feature>
<keyword evidence="4" id="KW-0244">Early protein</keyword>
<dbReference type="EMBL" id="MN931746">
    <property type="protein sequence ID" value="QHW17565.1"/>
    <property type="molecule type" value="Genomic_DNA"/>
</dbReference>
<dbReference type="EMBL" id="MN931745">
    <property type="protein sequence ID" value="QHW17392.1"/>
    <property type="molecule type" value="Genomic_DNA"/>
</dbReference>
<sequence length="485" mass="53663">MHARGSNPARAEDRPRFLCERPGPRREEASGVRRSERLLRHGVTMFQRVPDLEVDAVLELGDFCIQDTRGAARESAHYVARHRRLFVNRSKDDERKLALGFFLPRLPFLTGREIHHLFQCVDTVKHVHITKKNNVIVAPYVILITMAARGYRLTETLLEMFFPELHKESSKKFRFATQIQIIQEKLGYAPGGYYVYEFECYYATVGLLLQSYHGEREPGELFDARRVSSLVKALAEITYRLYCIHLRSQSVQWSISSSTLINQIVNTVLLTLQALQARALACGEVLTCTLARDSGFPSQQLAHYADALALLVADMRRVQSCKTNRHDQQVLLSFCRVGGGEPAPNALAPALAPEARTAPVSAERDLRARPRARTRARAQRVRRADAAAPQTGRLGVAPPAGAPGVPALPSALAPRDGAPRAPTRREERAAAVARADAFSDKVPADEPPTTALPVLSPLPQTLPALAAPNTLSGKEPCACRAKRRA</sequence>
<dbReference type="EMBL" id="MN931752">
    <property type="protein sequence ID" value="QHW18620.1"/>
    <property type="molecule type" value="Genomic_DNA"/>
</dbReference>
<evidence type="ECO:0000313" key="14">
    <source>
        <dbReference type="EMBL" id="QHW17392.1"/>
    </source>
</evidence>
<dbReference type="InterPro" id="IPR006834">
    <property type="entry name" value="Pox_A8"/>
</dbReference>
<gene>
    <name evidence="17" type="primary">MC111R</name>
</gene>
<evidence type="ECO:0000256" key="8">
    <source>
        <dbReference type="ARBA" id="ARBA00030145"/>
    </source>
</evidence>
<evidence type="ECO:0000256" key="11">
    <source>
        <dbReference type="SAM" id="MobiDB-lite"/>
    </source>
</evidence>
<comment type="function">
    <text evidence="1">Acts with RNA polymerase to initiate transcription from intermediate gene promoters.</text>
</comment>
<evidence type="ECO:0000313" key="19">
    <source>
        <dbReference type="EMBL" id="QHW18620.1"/>
    </source>
</evidence>
<dbReference type="EMBL" id="MN931740">
    <property type="protein sequence ID" value="QHW16499.1"/>
    <property type="molecule type" value="Genomic_DNA"/>
</dbReference>
<evidence type="ECO:0000256" key="1">
    <source>
        <dbReference type="ARBA" id="ARBA00003344"/>
    </source>
</evidence>
<dbReference type="EMBL" id="MN931741">
    <property type="protein sequence ID" value="QHW16673.1"/>
    <property type="molecule type" value="Genomic_DNA"/>
</dbReference>
<keyword evidence="6" id="KW-0010">Activator</keyword>
<evidence type="ECO:0000313" key="20">
    <source>
        <dbReference type="Proteomes" id="UP000606457"/>
    </source>
</evidence>
<evidence type="ECO:0000313" key="13">
    <source>
        <dbReference type="EMBL" id="QHW16673.1"/>
    </source>
</evidence>
<evidence type="ECO:0000256" key="6">
    <source>
        <dbReference type="ARBA" id="ARBA00023159"/>
    </source>
</evidence>
<dbReference type="EMBL" id="MN931751">
    <property type="protein sequence ID" value="QHW18446.1"/>
    <property type="molecule type" value="Genomic_DNA"/>
</dbReference>
<feature type="compositionally biased region" description="Basic and acidic residues" evidence="11">
    <location>
        <begin position="10"/>
        <end position="32"/>
    </location>
</feature>
<evidence type="ECO:0000256" key="7">
    <source>
        <dbReference type="ARBA" id="ARBA00023163"/>
    </source>
</evidence>
<dbReference type="Pfam" id="PF04745">
    <property type="entry name" value="Pox_A8"/>
    <property type="match status" value="1"/>
</dbReference>
<keyword evidence="7" id="KW-0804">Transcription</keyword>
<organism evidence="17 20">
    <name type="scientific">Molluscum contagiosum virus</name>
    <dbReference type="NCBI Taxonomy" id="10279"/>
    <lineage>
        <taxon>Viruses</taxon>
        <taxon>Varidnaviria</taxon>
        <taxon>Bamfordvirae</taxon>
        <taxon>Nucleocytoviricota</taxon>
        <taxon>Pokkesviricetes</taxon>
        <taxon>Chitovirales</taxon>
        <taxon>Poxviridae</taxon>
        <taxon>Chordopoxvirinae</taxon>
        <taxon>Molluscipoxvirus</taxon>
        <taxon>Molluscipoxvirus molluscum</taxon>
    </lineage>
</organism>
<evidence type="ECO:0000256" key="2">
    <source>
        <dbReference type="ARBA" id="ARBA00011528"/>
    </source>
</evidence>
<evidence type="ECO:0000256" key="9">
    <source>
        <dbReference type="ARBA" id="ARBA00030405"/>
    </source>
</evidence>
<dbReference type="Proteomes" id="UP000606457">
    <property type="component" value="Segment"/>
</dbReference>
<feature type="compositionally biased region" description="Basic residues" evidence="11">
    <location>
        <begin position="369"/>
        <end position="381"/>
    </location>
</feature>
<evidence type="ECO:0000256" key="10">
    <source>
        <dbReference type="ARBA" id="ARBA00034740"/>
    </source>
</evidence>
<dbReference type="EMBL" id="MN931750">
    <property type="protein sequence ID" value="QHW18272.1"/>
    <property type="molecule type" value="Genomic_DNA"/>
</dbReference>
<accession>A0A858A4H4</accession>
<feature type="region of interest" description="Disordered" evidence="11">
    <location>
        <begin position="1"/>
        <end position="32"/>
    </location>
</feature>
<evidence type="ECO:0000313" key="17">
    <source>
        <dbReference type="EMBL" id="QHW18272.1"/>
    </source>
</evidence>
<keyword evidence="5" id="KW-0805">Transcription regulation</keyword>
<dbReference type="Proteomes" id="UP000646191">
    <property type="component" value="Segment"/>
</dbReference>
<comment type="similarity">
    <text evidence="10">Belongs to the orthopoxvirus OPG134 family.</text>
</comment>
<name>A0A858A4H4_9POXV</name>
<reference evidence="17" key="1">
    <citation type="submission" date="2020-01" db="EMBL/GenBank/DDBJ databases">
        <title>Global genomic diversity of Molluscum contagiosum virus.</title>
        <authorList>
            <person name="Zorec T.M."/>
            <person name="Skubic L."/>
            <person name="Hosnjak L."/>
            <person name="Trcko K."/>
            <person name="Poljak M."/>
        </authorList>
    </citation>
    <scope>NUCLEOTIDE SEQUENCE</scope>
    <source>
        <strain evidence="17">MCV2_MB101</strain>
        <strain evidence="18">MCV2_MC344</strain>
        <strain evidence="19">MCV2_MC515</strain>
        <strain evidence="12">MCV2_P01S01A</strain>
        <strain evidence="13">MCV2_P01S02A</strain>
        <strain evidence="14">MCV2_P03S01A</strain>
        <strain evidence="15">MCV2_P03S02A</strain>
        <strain evidence="16">MCV2_P04S02A</strain>
    </source>
</reference>
<evidence type="ECO:0000256" key="5">
    <source>
        <dbReference type="ARBA" id="ARBA00023015"/>
    </source>
</evidence>
<feature type="compositionally biased region" description="Low complexity" evidence="11">
    <location>
        <begin position="345"/>
        <end position="359"/>
    </location>
</feature>
<evidence type="ECO:0000313" key="18">
    <source>
        <dbReference type="EMBL" id="QHW18446.1"/>
    </source>
</evidence>
<dbReference type="Proteomes" id="UP000624326">
    <property type="component" value="Segment"/>
</dbReference>
<protein>
    <recommendedName>
        <fullName evidence="3">Intermediate transcription factor 3 small subunit</fullName>
    </recommendedName>
    <alternativeName>
        <fullName evidence="9">VITF-3 32 kDa subunit</fullName>
    </alternativeName>
    <alternativeName>
        <fullName evidence="8">VITF-3 small subunit</fullName>
    </alternativeName>
</protein>
<dbReference type="Proteomes" id="UP000621459">
    <property type="component" value="Segment"/>
</dbReference>
<evidence type="ECO:0000313" key="12">
    <source>
        <dbReference type="EMBL" id="QHW16499.1"/>
    </source>
</evidence>
<comment type="subunit">
    <text evidence="2">Heterodimer of a 45 kDa (A23R) and a 32 kDa (A8R) subunit to form the virus intermediate transcription factor (VITF)-3.</text>
</comment>
<feature type="compositionally biased region" description="Low complexity" evidence="11">
    <location>
        <begin position="394"/>
        <end position="414"/>
    </location>
</feature>
<dbReference type="Proteomes" id="UP000615274">
    <property type="component" value="Segment"/>
</dbReference>
<dbReference type="Proteomes" id="UP000655493">
    <property type="component" value="Segment"/>
</dbReference>
<evidence type="ECO:0000256" key="3">
    <source>
        <dbReference type="ARBA" id="ARBA00015634"/>
    </source>
</evidence>